<comment type="caution">
    <text evidence="1">The sequence shown here is derived from an EMBL/GenBank/DDBJ whole genome shotgun (WGS) entry which is preliminary data.</text>
</comment>
<gene>
    <name evidence="1" type="ORF">CCACVL1_07191</name>
</gene>
<proteinExistence type="predicted"/>
<dbReference type="EMBL" id="AWWV01008346">
    <property type="protein sequence ID" value="OMO91231.1"/>
    <property type="molecule type" value="Genomic_DNA"/>
</dbReference>
<sequence>MALGGGVDKNEADPPVRVTDRQLVRFIPRSVTKTMVWRY</sequence>
<name>A0A1R3J8S9_COCAP</name>
<reference evidence="1 2" key="1">
    <citation type="submission" date="2013-09" db="EMBL/GenBank/DDBJ databases">
        <title>Corchorus capsularis genome sequencing.</title>
        <authorList>
            <person name="Alam M."/>
            <person name="Haque M.S."/>
            <person name="Islam M.S."/>
            <person name="Emdad E.M."/>
            <person name="Islam M.M."/>
            <person name="Ahmed B."/>
            <person name="Halim A."/>
            <person name="Hossen Q.M.M."/>
            <person name="Hossain M.Z."/>
            <person name="Ahmed R."/>
            <person name="Khan M.M."/>
            <person name="Islam R."/>
            <person name="Rashid M.M."/>
            <person name="Khan S.A."/>
            <person name="Rahman M.S."/>
            <person name="Alam M."/>
        </authorList>
    </citation>
    <scope>NUCLEOTIDE SEQUENCE [LARGE SCALE GENOMIC DNA]</scope>
    <source>
        <strain evidence="2">cv. CVL-1</strain>
        <tissue evidence="1">Whole seedling</tissue>
    </source>
</reference>
<organism evidence="1 2">
    <name type="scientific">Corchorus capsularis</name>
    <name type="common">Jute</name>
    <dbReference type="NCBI Taxonomy" id="210143"/>
    <lineage>
        <taxon>Eukaryota</taxon>
        <taxon>Viridiplantae</taxon>
        <taxon>Streptophyta</taxon>
        <taxon>Embryophyta</taxon>
        <taxon>Tracheophyta</taxon>
        <taxon>Spermatophyta</taxon>
        <taxon>Magnoliopsida</taxon>
        <taxon>eudicotyledons</taxon>
        <taxon>Gunneridae</taxon>
        <taxon>Pentapetalae</taxon>
        <taxon>rosids</taxon>
        <taxon>malvids</taxon>
        <taxon>Malvales</taxon>
        <taxon>Malvaceae</taxon>
        <taxon>Grewioideae</taxon>
        <taxon>Apeibeae</taxon>
        <taxon>Corchorus</taxon>
    </lineage>
</organism>
<dbReference type="Proteomes" id="UP000188268">
    <property type="component" value="Unassembled WGS sequence"/>
</dbReference>
<dbReference type="Gramene" id="OMO91231">
    <property type="protein sequence ID" value="OMO91231"/>
    <property type="gene ID" value="CCACVL1_07191"/>
</dbReference>
<accession>A0A1R3J8S9</accession>
<keyword evidence="2" id="KW-1185">Reference proteome</keyword>
<evidence type="ECO:0000313" key="2">
    <source>
        <dbReference type="Proteomes" id="UP000188268"/>
    </source>
</evidence>
<dbReference type="AlphaFoldDB" id="A0A1R3J8S9"/>
<protein>
    <submittedName>
        <fullName evidence="1">Uncharacterized protein</fullName>
    </submittedName>
</protein>
<evidence type="ECO:0000313" key="1">
    <source>
        <dbReference type="EMBL" id="OMO91231.1"/>
    </source>
</evidence>